<evidence type="ECO:0000256" key="1">
    <source>
        <dbReference type="SAM" id="MobiDB-lite"/>
    </source>
</evidence>
<feature type="region of interest" description="Disordered" evidence="1">
    <location>
        <begin position="81"/>
        <end position="106"/>
    </location>
</feature>
<evidence type="ECO:0000313" key="3">
    <source>
        <dbReference type="Proteomes" id="UP001295444"/>
    </source>
</evidence>
<dbReference type="AlphaFoldDB" id="A0AAD1ST71"/>
<reference evidence="2" key="1">
    <citation type="submission" date="2022-03" db="EMBL/GenBank/DDBJ databases">
        <authorList>
            <person name="Alioto T."/>
            <person name="Alioto T."/>
            <person name="Gomez Garrido J."/>
        </authorList>
    </citation>
    <scope>NUCLEOTIDE SEQUENCE</scope>
</reference>
<dbReference type="EMBL" id="OW240919">
    <property type="protein sequence ID" value="CAH2311132.1"/>
    <property type="molecule type" value="Genomic_DNA"/>
</dbReference>
<name>A0AAD1ST71_PELCU</name>
<accession>A0AAD1ST71</accession>
<proteinExistence type="predicted"/>
<protein>
    <submittedName>
        <fullName evidence="2">Uncharacterized protein</fullName>
    </submittedName>
</protein>
<organism evidence="2 3">
    <name type="scientific">Pelobates cultripes</name>
    <name type="common">Western spadefoot toad</name>
    <dbReference type="NCBI Taxonomy" id="61616"/>
    <lineage>
        <taxon>Eukaryota</taxon>
        <taxon>Metazoa</taxon>
        <taxon>Chordata</taxon>
        <taxon>Craniata</taxon>
        <taxon>Vertebrata</taxon>
        <taxon>Euteleostomi</taxon>
        <taxon>Amphibia</taxon>
        <taxon>Batrachia</taxon>
        <taxon>Anura</taxon>
        <taxon>Pelobatoidea</taxon>
        <taxon>Pelobatidae</taxon>
        <taxon>Pelobates</taxon>
    </lineage>
</organism>
<sequence length="142" mass="15837">MAGAMCASDEGRTSTQHQCPRLTMRLLSSDPAKPRSEIVITYPCSHLNQRQQQRHRGDGGNPRTDYCHLNGLSAKTYQPLTPHRACNKNHPGTNNHMPTTPSSPSRLTPTLRELRGTSILKHSCRLRGTSENLTAQHEWTVS</sequence>
<gene>
    <name evidence="2" type="ORF">PECUL_23A010801</name>
</gene>
<evidence type="ECO:0000313" key="2">
    <source>
        <dbReference type="EMBL" id="CAH2311132.1"/>
    </source>
</evidence>
<dbReference type="Proteomes" id="UP001295444">
    <property type="component" value="Chromosome 08"/>
</dbReference>
<feature type="region of interest" description="Disordered" evidence="1">
    <location>
        <begin position="1"/>
        <end position="67"/>
    </location>
</feature>
<keyword evidence="3" id="KW-1185">Reference proteome</keyword>